<evidence type="ECO:0000313" key="3">
    <source>
        <dbReference type="Proteomes" id="UP000601435"/>
    </source>
</evidence>
<protein>
    <submittedName>
        <fullName evidence="2">Uncharacterized protein</fullName>
    </submittedName>
</protein>
<sequence>MGLCQDGWPDRHADQPLADSQNRIERQIPTFINMGAAANRCCASERDRGQRGQEADRRVRFDGEDAQMTSSEKVQVLRRASRSDRASTAAASRPPDPAPGSQASTEAAQASQGDDSRARAEGWTRVRAPVDEVMQVLCEVGAGAWWGMGAQAEARTSAARQKGARLLKAGIKTGEVSKLVDAKEAEEAAKTGATTATGEEENLYEF</sequence>
<gene>
    <name evidence="2" type="ORF">SNEC2469_LOCUS30867</name>
</gene>
<evidence type="ECO:0000256" key="1">
    <source>
        <dbReference type="SAM" id="MobiDB-lite"/>
    </source>
</evidence>
<dbReference type="AlphaFoldDB" id="A0A813BK22"/>
<reference evidence="2" key="1">
    <citation type="submission" date="2021-02" db="EMBL/GenBank/DDBJ databases">
        <authorList>
            <person name="Dougan E. K."/>
            <person name="Rhodes N."/>
            <person name="Thang M."/>
            <person name="Chan C."/>
        </authorList>
    </citation>
    <scope>NUCLEOTIDE SEQUENCE</scope>
</reference>
<feature type="compositionally biased region" description="Low complexity" evidence="1">
    <location>
        <begin position="86"/>
        <end position="112"/>
    </location>
</feature>
<dbReference type="Proteomes" id="UP000601435">
    <property type="component" value="Unassembled WGS sequence"/>
</dbReference>
<accession>A0A813BK22</accession>
<name>A0A813BK22_9DINO</name>
<feature type="region of interest" description="Disordered" evidence="1">
    <location>
        <begin position="1"/>
        <end position="21"/>
    </location>
</feature>
<dbReference type="EMBL" id="CAJNJA010073142">
    <property type="protein sequence ID" value="CAE7908796.1"/>
    <property type="molecule type" value="Genomic_DNA"/>
</dbReference>
<feature type="region of interest" description="Disordered" evidence="1">
    <location>
        <begin position="41"/>
        <end position="120"/>
    </location>
</feature>
<keyword evidence="3" id="KW-1185">Reference proteome</keyword>
<evidence type="ECO:0000313" key="2">
    <source>
        <dbReference type="EMBL" id="CAE7908796.1"/>
    </source>
</evidence>
<feature type="region of interest" description="Disordered" evidence="1">
    <location>
        <begin position="185"/>
        <end position="206"/>
    </location>
</feature>
<comment type="caution">
    <text evidence="2">The sequence shown here is derived from an EMBL/GenBank/DDBJ whole genome shotgun (WGS) entry which is preliminary data.</text>
</comment>
<proteinExistence type="predicted"/>
<organism evidence="2 3">
    <name type="scientific">Symbiodinium necroappetens</name>
    <dbReference type="NCBI Taxonomy" id="1628268"/>
    <lineage>
        <taxon>Eukaryota</taxon>
        <taxon>Sar</taxon>
        <taxon>Alveolata</taxon>
        <taxon>Dinophyceae</taxon>
        <taxon>Suessiales</taxon>
        <taxon>Symbiodiniaceae</taxon>
        <taxon>Symbiodinium</taxon>
    </lineage>
</organism>
<feature type="compositionally biased region" description="Basic and acidic residues" evidence="1">
    <location>
        <begin position="43"/>
        <end position="63"/>
    </location>
</feature>